<dbReference type="EMBL" id="FBWK01000011">
    <property type="protein sequence ID" value="CUX14410.1"/>
    <property type="molecule type" value="Genomic_DNA"/>
</dbReference>
<gene>
    <name evidence="1" type="ORF">AGR3A_Cc190075</name>
</gene>
<evidence type="ECO:0000313" key="2">
    <source>
        <dbReference type="Proteomes" id="UP000191988"/>
    </source>
</evidence>
<name>A0A1S7P115_9HYPH</name>
<dbReference type="AlphaFoldDB" id="A0A1S7P115"/>
<protein>
    <submittedName>
        <fullName evidence="1">Uncharacterized protein</fullName>
    </submittedName>
</protein>
<sequence>MNGQKDTAIGEQDLSGSVLADIQETELL</sequence>
<dbReference type="STRING" id="1183432.AGR3A_Cc190075"/>
<evidence type="ECO:0000313" key="1">
    <source>
        <dbReference type="EMBL" id="CUX14410.1"/>
    </source>
</evidence>
<dbReference type="Proteomes" id="UP000191988">
    <property type="component" value="Unassembled WGS sequence"/>
</dbReference>
<accession>A0A1S7P115</accession>
<reference evidence="2" key="1">
    <citation type="submission" date="2016-01" db="EMBL/GenBank/DDBJ databases">
        <authorList>
            <person name="Regsiter A."/>
            <person name="william w."/>
        </authorList>
    </citation>
    <scope>NUCLEOTIDE SEQUENCE [LARGE SCALE GENOMIC DNA]</scope>
    <source>
        <strain evidence="2">CFBP 6623</strain>
    </source>
</reference>
<keyword evidence="2" id="KW-1185">Reference proteome</keyword>
<proteinExistence type="predicted"/>
<organism evidence="1 2">
    <name type="scientific">Agrobacterium tomkonis CFBP 6623</name>
    <dbReference type="NCBI Taxonomy" id="1183432"/>
    <lineage>
        <taxon>Bacteria</taxon>
        <taxon>Pseudomonadati</taxon>
        <taxon>Pseudomonadota</taxon>
        <taxon>Alphaproteobacteria</taxon>
        <taxon>Hyphomicrobiales</taxon>
        <taxon>Rhizobiaceae</taxon>
        <taxon>Rhizobium/Agrobacterium group</taxon>
        <taxon>Agrobacterium</taxon>
        <taxon>Agrobacterium tumefaciens complex</taxon>
    </lineage>
</organism>